<dbReference type="GO" id="GO:0015940">
    <property type="term" value="P:pantothenate biosynthetic process"/>
    <property type="evidence" value="ECO:0007669"/>
    <property type="project" value="UniProtKB-UniRule"/>
</dbReference>
<keyword evidence="4 8" id="KW-0566">Pantothenate biosynthesis</keyword>
<dbReference type="RefSeq" id="WP_105016640.1">
    <property type="nucleotide sequence ID" value="NZ_MSCN01000001.1"/>
</dbReference>
<dbReference type="GO" id="GO:0004592">
    <property type="term" value="F:pantoate-beta-alanine ligase activity"/>
    <property type="evidence" value="ECO:0007669"/>
    <property type="project" value="UniProtKB-UniRule"/>
</dbReference>
<dbReference type="EMBL" id="MSCN01000001">
    <property type="protein sequence ID" value="PQJ80043.1"/>
    <property type="molecule type" value="Genomic_DNA"/>
</dbReference>
<dbReference type="NCBIfam" id="TIGR00125">
    <property type="entry name" value="cyt_tran_rel"/>
    <property type="match status" value="1"/>
</dbReference>
<evidence type="ECO:0000256" key="4">
    <source>
        <dbReference type="ARBA" id="ARBA00022655"/>
    </source>
</evidence>
<keyword evidence="8" id="KW-0963">Cytoplasm</keyword>
<dbReference type="InterPro" id="IPR004821">
    <property type="entry name" value="Cyt_trans-like"/>
</dbReference>
<dbReference type="Proteomes" id="UP000238882">
    <property type="component" value="Unassembled WGS sequence"/>
</dbReference>
<feature type="binding site" evidence="8">
    <location>
        <begin position="30"/>
        <end position="37"/>
    </location>
    <ligand>
        <name>ATP</name>
        <dbReference type="ChEBI" id="CHEBI:30616"/>
    </ligand>
</feature>
<keyword evidence="5 8" id="KW-0547">Nucleotide-binding</keyword>
<comment type="catalytic activity">
    <reaction evidence="7 8">
        <text>(R)-pantoate + beta-alanine + ATP = (R)-pantothenate + AMP + diphosphate + H(+)</text>
        <dbReference type="Rhea" id="RHEA:10912"/>
        <dbReference type="ChEBI" id="CHEBI:15378"/>
        <dbReference type="ChEBI" id="CHEBI:15980"/>
        <dbReference type="ChEBI" id="CHEBI:29032"/>
        <dbReference type="ChEBI" id="CHEBI:30616"/>
        <dbReference type="ChEBI" id="CHEBI:33019"/>
        <dbReference type="ChEBI" id="CHEBI:57966"/>
        <dbReference type="ChEBI" id="CHEBI:456215"/>
        <dbReference type="EC" id="6.3.2.1"/>
    </reaction>
</comment>
<evidence type="ECO:0000256" key="6">
    <source>
        <dbReference type="ARBA" id="ARBA00022840"/>
    </source>
</evidence>
<evidence type="ECO:0000256" key="7">
    <source>
        <dbReference type="ARBA" id="ARBA00048258"/>
    </source>
</evidence>
<feature type="binding site" evidence="8">
    <location>
        <position position="154"/>
    </location>
    <ligand>
        <name>(R)-pantoate</name>
        <dbReference type="ChEBI" id="CHEBI:15980"/>
    </ligand>
</feature>
<dbReference type="Gene3D" id="3.30.1300.10">
    <property type="entry name" value="Pantoate-beta-alanine ligase, C-terminal domain"/>
    <property type="match status" value="1"/>
</dbReference>
<protein>
    <recommendedName>
        <fullName evidence="8">Pantothenate synthetase</fullName>
        <shortName evidence="8">PS</shortName>
        <ecNumber evidence="8">6.3.2.1</ecNumber>
    </recommendedName>
    <alternativeName>
        <fullName evidence="8">Pantoate--beta-alanine ligase</fullName>
    </alternativeName>
    <alternativeName>
        <fullName evidence="8">Pantoate-activating enzyme</fullName>
    </alternativeName>
</protein>
<name>A0A2S7WR20_9FLAO</name>
<accession>A0A2S7WR20</accession>
<keyword evidence="6 8" id="KW-0067">ATP-binding</keyword>
<evidence type="ECO:0000256" key="1">
    <source>
        <dbReference type="ARBA" id="ARBA00004990"/>
    </source>
</evidence>
<evidence type="ECO:0000313" key="10">
    <source>
        <dbReference type="Proteomes" id="UP000238882"/>
    </source>
</evidence>
<dbReference type="PANTHER" id="PTHR21299">
    <property type="entry name" value="CYTIDYLATE KINASE/PANTOATE-BETA-ALANINE LIGASE"/>
    <property type="match status" value="1"/>
</dbReference>
<evidence type="ECO:0000256" key="8">
    <source>
        <dbReference type="HAMAP-Rule" id="MF_00158"/>
    </source>
</evidence>
<dbReference type="PANTHER" id="PTHR21299:SF1">
    <property type="entry name" value="PANTOATE--BETA-ALANINE LIGASE"/>
    <property type="match status" value="1"/>
</dbReference>
<comment type="caution">
    <text evidence="9">The sequence shown here is derived from an EMBL/GenBank/DDBJ whole genome shotgun (WGS) entry which is preliminary data.</text>
</comment>
<feature type="binding site" evidence="8">
    <location>
        <position position="61"/>
    </location>
    <ligand>
        <name>(R)-pantoate</name>
        <dbReference type="ChEBI" id="CHEBI:15980"/>
    </ligand>
</feature>
<dbReference type="GO" id="GO:0005524">
    <property type="term" value="F:ATP binding"/>
    <property type="evidence" value="ECO:0007669"/>
    <property type="project" value="UniProtKB-KW"/>
</dbReference>
<comment type="subcellular location">
    <subcellularLocation>
        <location evidence="8">Cytoplasm</location>
    </subcellularLocation>
</comment>
<dbReference type="AlphaFoldDB" id="A0A2S7WR20"/>
<evidence type="ECO:0000313" key="9">
    <source>
        <dbReference type="EMBL" id="PQJ80043.1"/>
    </source>
</evidence>
<dbReference type="CDD" id="cd00560">
    <property type="entry name" value="PanC"/>
    <property type="match status" value="1"/>
</dbReference>
<keyword evidence="10" id="KW-1185">Reference proteome</keyword>
<dbReference type="EC" id="6.3.2.1" evidence="8"/>
<proteinExistence type="inferred from homology"/>
<dbReference type="OrthoDB" id="9773087at2"/>
<dbReference type="InterPro" id="IPR003721">
    <property type="entry name" value="Pantoate_ligase"/>
</dbReference>
<organism evidence="9 10">
    <name type="scientific">Polaribacter porphyrae</name>
    <dbReference type="NCBI Taxonomy" id="1137780"/>
    <lineage>
        <taxon>Bacteria</taxon>
        <taxon>Pseudomonadati</taxon>
        <taxon>Bacteroidota</taxon>
        <taxon>Flavobacteriia</taxon>
        <taxon>Flavobacteriales</taxon>
        <taxon>Flavobacteriaceae</taxon>
    </lineage>
</organism>
<comment type="caution">
    <text evidence="8">Lacks conserved residue(s) required for the propagation of feature annotation.</text>
</comment>
<evidence type="ECO:0000256" key="3">
    <source>
        <dbReference type="ARBA" id="ARBA00022598"/>
    </source>
</evidence>
<feature type="binding site" evidence="8">
    <location>
        <begin position="185"/>
        <end position="188"/>
    </location>
    <ligand>
        <name>ATP</name>
        <dbReference type="ChEBI" id="CHEBI:30616"/>
    </ligand>
</feature>
<dbReference type="GO" id="GO:0005829">
    <property type="term" value="C:cytosol"/>
    <property type="evidence" value="ECO:0007669"/>
    <property type="project" value="TreeGrafter"/>
</dbReference>
<evidence type="ECO:0000256" key="5">
    <source>
        <dbReference type="ARBA" id="ARBA00022741"/>
    </source>
</evidence>
<dbReference type="InterPro" id="IPR014729">
    <property type="entry name" value="Rossmann-like_a/b/a_fold"/>
</dbReference>
<dbReference type="Gene3D" id="3.40.50.620">
    <property type="entry name" value="HUPs"/>
    <property type="match status" value="1"/>
</dbReference>
<sequence>MEIFTKKQPLKVTLSKLKAQNKTIGFVPTMGALHKGHLSLIKKASQKNDIVVTSIFVNPTQFDKKEDLINYPKTLENDINLLKNINCDILFNPTVDEIYTDAIISEKFDFDGLEHQMEGKFREGHFNGVGTIVKMLFKIIEPDKAYFGEKDFQQLQIIKKLVKKQHLNVKIKGRPIFREDDGLAMSSRNVRLTSEHREASPFIYKTLKKAQKKFRKENASNVIKWVENQFKKQTLLELEYFTIADEKTLKAIENKESSKKYRAFIAVFAGKIRLIDNISLKIS</sequence>
<dbReference type="HAMAP" id="MF_00158">
    <property type="entry name" value="PanC"/>
    <property type="match status" value="1"/>
</dbReference>
<comment type="pathway">
    <text evidence="1 8">Cofactor biosynthesis; (R)-pantothenate biosynthesis; (R)-pantothenate from (R)-pantoate and beta-alanine: step 1/1.</text>
</comment>
<evidence type="ECO:0000256" key="2">
    <source>
        <dbReference type="ARBA" id="ARBA00009256"/>
    </source>
</evidence>
<dbReference type="UniPathway" id="UPA00028">
    <property type="reaction ID" value="UER00005"/>
</dbReference>
<reference evidence="9 10" key="1">
    <citation type="submission" date="2016-12" db="EMBL/GenBank/DDBJ databases">
        <title>Trade-off between light-utilization and light-protection in marine flavobacteria.</title>
        <authorList>
            <person name="Kumagai Y."/>
            <person name="Yoshizawa S."/>
            <person name="Kogure K."/>
            <person name="Iwasaki W."/>
        </authorList>
    </citation>
    <scope>NUCLEOTIDE SEQUENCE [LARGE SCALE GENOMIC DNA]</scope>
    <source>
        <strain evidence="9 10">NBRC 108759</strain>
    </source>
</reference>
<dbReference type="InterPro" id="IPR042176">
    <property type="entry name" value="Pantoate_ligase_C"/>
</dbReference>
<dbReference type="NCBIfam" id="TIGR00018">
    <property type="entry name" value="panC"/>
    <property type="match status" value="1"/>
</dbReference>
<gene>
    <name evidence="8" type="primary">panC</name>
    <name evidence="9" type="ORF">BTO18_13050</name>
</gene>
<dbReference type="SUPFAM" id="SSF52374">
    <property type="entry name" value="Nucleotidylyl transferase"/>
    <property type="match status" value="1"/>
</dbReference>
<comment type="function">
    <text evidence="8">Catalyzes the condensation of pantoate with beta-alanine in an ATP-dependent reaction via a pantoyl-adenylate intermediate.</text>
</comment>
<feature type="active site" description="Proton donor" evidence="8">
    <location>
        <position position="37"/>
    </location>
</feature>
<keyword evidence="3 8" id="KW-0436">Ligase</keyword>
<dbReference type="Pfam" id="PF02569">
    <property type="entry name" value="Pantoate_ligase"/>
    <property type="match status" value="1"/>
</dbReference>
<feature type="binding site" evidence="8">
    <location>
        <begin position="148"/>
        <end position="151"/>
    </location>
    <ligand>
        <name>ATP</name>
        <dbReference type="ChEBI" id="CHEBI:30616"/>
    </ligand>
</feature>
<comment type="subunit">
    <text evidence="8">Homodimer.</text>
</comment>
<comment type="miscellaneous">
    <text evidence="8">The reaction proceeds by a bi uni uni bi ping pong mechanism.</text>
</comment>
<comment type="similarity">
    <text evidence="2 8">Belongs to the pantothenate synthetase family.</text>
</comment>
<feature type="binding site" evidence="8">
    <location>
        <position position="61"/>
    </location>
    <ligand>
        <name>beta-alanine</name>
        <dbReference type="ChEBI" id="CHEBI:57966"/>
    </ligand>
</feature>